<keyword evidence="4" id="KW-0833">Ubl conjugation pathway</keyword>
<feature type="domain" description="Rhodanese" evidence="7">
    <location>
        <begin position="318"/>
        <end position="400"/>
    </location>
</feature>
<dbReference type="AlphaFoldDB" id="L2GM95"/>
<dbReference type="HOGENOM" id="CLU_013325_1_0_1"/>
<dbReference type="GO" id="GO:0004792">
    <property type="term" value="F:thiosulfate-cyanide sulfurtransferase activity"/>
    <property type="evidence" value="ECO:0007669"/>
    <property type="project" value="TreeGrafter"/>
</dbReference>
<dbReference type="CDD" id="cd00158">
    <property type="entry name" value="RHOD"/>
    <property type="match status" value="1"/>
</dbReference>
<dbReference type="PROSITE" id="PS50206">
    <property type="entry name" value="RHODANESE_3"/>
    <property type="match status" value="1"/>
</dbReference>
<dbReference type="PANTHER" id="PTHR10953:SF102">
    <property type="entry name" value="ADENYLYLTRANSFERASE AND SULFURTRANSFERASE MOCS3"/>
    <property type="match status" value="1"/>
</dbReference>
<name>L2GM95_VITCO</name>
<dbReference type="InParanoid" id="L2GM95"/>
<dbReference type="GO" id="GO:0016779">
    <property type="term" value="F:nucleotidyltransferase activity"/>
    <property type="evidence" value="ECO:0007669"/>
    <property type="project" value="TreeGrafter"/>
</dbReference>
<evidence type="ECO:0000256" key="1">
    <source>
        <dbReference type="ARBA" id="ARBA00004514"/>
    </source>
</evidence>
<evidence type="ECO:0000256" key="5">
    <source>
        <dbReference type="ARBA" id="ARBA00022840"/>
    </source>
</evidence>
<dbReference type="RefSeq" id="XP_007604314.1">
    <property type="nucleotide sequence ID" value="XM_007604252.1"/>
</dbReference>
<keyword evidence="6" id="KW-0812">Transmembrane</keyword>
<dbReference type="Pfam" id="PF00899">
    <property type="entry name" value="ThiF"/>
    <property type="match status" value="1"/>
</dbReference>
<dbReference type="InterPro" id="IPR000594">
    <property type="entry name" value="ThiF_NAD_FAD-bd"/>
</dbReference>
<dbReference type="EMBL" id="JH370135">
    <property type="protein sequence ID" value="ELA42018.1"/>
    <property type="molecule type" value="Genomic_DNA"/>
</dbReference>
<proteinExistence type="predicted"/>
<dbReference type="CDD" id="cd00757">
    <property type="entry name" value="ThiF_MoeB_HesA_family"/>
    <property type="match status" value="1"/>
</dbReference>
<evidence type="ECO:0000313" key="9">
    <source>
        <dbReference type="Proteomes" id="UP000011082"/>
    </source>
</evidence>
<dbReference type="GO" id="GO:0005829">
    <property type="term" value="C:cytosol"/>
    <property type="evidence" value="ECO:0007669"/>
    <property type="project" value="UniProtKB-SubCell"/>
</dbReference>
<reference evidence="9" key="1">
    <citation type="submission" date="2011-05" db="EMBL/GenBank/DDBJ databases">
        <title>The genome sequence of Vittaforma corneae strain ATCC 50505.</title>
        <authorList>
            <consortium name="The Broad Institute Genome Sequencing Platform"/>
            <person name="Cuomo C."/>
            <person name="Didier E."/>
            <person name="Bowers L."/>
            <person name="Young S.K."/>
            <person name="Zeng Q."/>
            <person name="Gargeya S."/>
            <person name="Fitzgerald M."/>
            <person name="Haas B."/>
            <person name="Abouelleil A."/>
            <person name="Alvarado L."/>
            <person name="Arachchi H.M."/>
            <person name="Berlin A."/>
            <person name="Chapman S.B."/>
            <person name="Gearin G."/>
            <person name="Goldberg J."/>
            <person name="Griggs A."/>
            <person name="Gujja S."/>
            <person name="Hansen M."/>
            <person name="Heiman D."/>
            <person name="Howarth C."/>
            <person name="Larimer J."/>
            <person name="Lui A."/>
            <person name="MacDonald P.J.P."/>
            <person name="McCowen C."/>
            <person name="Montmayeur A."/>
            <person name="Murphy C."/>
            <person name="Neiman D."/>
            <person name="Pearson M."/>
            <person name="Priest M."/>
            <person name="Roberts A."/>
            <person name="Saif S."/>
            <person name="Shea T."/>
            <person name="Sisk P."/>
            <person name="Stolte C."/>
            <person name="Sykes S."/>
            <person name="Wortman J."/>
            <person name="Nusbaum C."/>
            <person name="Birren B."/>
        </authorList>
    </citation>
    <scope>NUCLEOTIDE SEQUENCE [LARGE SCALE GENOMIC DNA]</scope>
    <source>
        <strain evidence="9">ATCC 50505</strain>
    </source>
</reference>
<accession>L2GM95</accession>
<feature type="transmembrane region" description="Helical" evidence="6">
    <location>
        <begin position="62"/>
        <end position="81"/>
    </location>
</feature>
<sequence length="405" mass="45427">MHKNMENMKMKNAEIKSERTNNTKEDMKLWESDLPLDDVKRYSRQIILPKIKISGQKALDKAKVLVVGLGGLGSPVLMYLATTGIKTIGIVDYDRVELHNLQRQIIHTEENVGEFKTTSAREFIAKLNSSINIIEHNVQLSNENIMKILRDYDVIADCCDNVQLRYSINDACRVLGKDLVSASVLRWEGQICVVRRGGACYRCMFPEMKTTASSCDMSGVMGPVCGIVGSLQANEIVKLILENNAPPSSCNSSSSDPENLGTFIVFNGILNLFKTFKKCYKFCTVCETGRMGEILPMSCGTSNIFRAGIMPWDRIIEHIKDYVMVDIRTTDHFQMFRVAGSVNIPEIEKNVERIKQFYKPVIVSCYKGKSSRKAADFLINSGIEAYSSEGGIEGFKDFIGFKNLI</sequence>
<dbReference type="Gene3D" id="3.40.250.10">
    <property type="entry name" value="Rhodanese-like domain"/>
    <property type="match status" value="1"/>
</dbReference>
<gene>
    <name evidence="8" type="ORF">VICG_00865</name>
</gene>
<dbReference type="SUPFAM" id="SSF69572">
    <property type="entry name" value="Activating enzymes of the ubiquitin-like proteins"/>
    <property type="match status" value="1"/>
</dbReference>
<protein>
    <recommendedName>
        <fullName evidence="7">Rhodanese domain-containing protein</fullName>
    </recommendedName>
</protein>
<evidence type="ECO:0000256" key="2">
    <source>
        <dbReference type="ARBA" id="ARBA00022679"/>
    </source>
</evidence>
<dbReference type="Proteomes" id="UP000011082">
    <property type="component" value="Unassembled WGS sequence"/>
</dbReference>
<evidence type="ECO:0000256" key="6">
    <source>
        <dbReference type="SAM" id="Phobius"/>
    </source>
</evidence>
<dbReference type="InterPro" id="IPR035985">
    <property type="entry name" value="Ubiquitin-activating_enz"/>
</dbReference>
<dbReference type="GeneID" id="19881579"/>
<keyword evidence="2" id="KW-0808">Transferase</keyword>
<organism evidence="8 9">
    <name type="scientific">Vittaforma corneae (strain ATCC 50505)</name>
    <name type="common">Microsporidian parasite</name>
    <name type="synonym">Nosema corneum</name>
    <dbReference type="NCBI Taxonomy" id="993615"/>
    <lineage>
        <taxon>Eukaryota</taxon>
        <taxon>Fungi</taxon>
        <taxon>Fungi incertae sedis</taxon>
        <taxon>Microsporidia</taxon>
        <taxon>Nosematidae</taxon>
        <taxon>Vittaforma</taxon>
    </lineage>
</organism>
<dbReference type="OrthoDB" id="10261062at2759"/>
<evidence type="ECO:0000313" key="8">
    <source>
        <dbReference type="EMBL" id="ELA42018.1"/>
    </source>
</evidence>
<dbReference type="InterPro" id="IPR045886">
    <property type="entry name" value="ThiF/MoeB/HesA"/>
</dbReference>
<evidence type="ECO:0000256" key="3">
    <source>
        <dbReference type="ARBA" id="ARBA00022741"/>
    </source>
</evidence>
<dbReference type="FunCoup" id="L2GM95">
    <property type="interactions" value="93"/>
</dbReference>
<comment type="subcellular location">
    <subcellularLocation>
        <location evidence="1">Cytoplasm</location>
        <location evidence="1">Cytosol</location>
    </subcellularLocation>
</comment>
<dbReference type="STRING" id="993615.L2GM95"/>
<dbReference type="VEuPathDB" id="MicrosporidiaDB:VICG_00865"/>
<keyword evidence="6" id="KW-1133">Transmembrane helix</keyword>
<keyword evidence="6" id="KW-0472">Membrane</keyword>
<dbReference type="InterPro" id="IPR001763">
    <property type="entry name" value="Rhodanese-like_dom"/>
</dbReference>
<dbReference type="Pfam" id="PF00581">
    <property type="entry name" value="Rhodanese"/>
    <property type="match status" value="1"/>
</dbReference>
<keyword evidence="3" id="KW-0547">Nucleotide-binding</keyword>
<dbReference type="InterPro" id="IPR036873">
    <property type="entry name" value="Rhodanese-like_dom_sf"/>
</dbReference>
<dbReference type="Gene3D" id="3.40.50.720">
    <property type="entry name" value="NAD(P)-binding Rossmann-like Domain"/>
    <property type="match status" value="1"/>
</dbReference>
<keyword evidence="9" id="KW-1185">Reference proteome</keyword>
<evidence type="ECO:0000256" key="4">
    <source>
        <dbReference type="ARBA" id="ARBA00022786"/>
    </source>
</evidence>
<dbReference type="GO" id="GO:0042292">
    <property type="term" value="F:URM1 activating enzyme activity"/>
    <property type="evidence" value="ECO:0007669"/>
    <property type="project" value="TreeGrafter"/>
</dbReference>
<dbReference type="FunFam" id="3.40.50.720:FF:000033">
    <property type="entry name" value="Adenylyltransferase and sulfurtransferase MOCS3"/>
    <property type="match status" value="1"/>
</dbReference>
<dbReference type="SMART" id="SM00450">
    <property type="entry name" value="RHOD"/>
    <property type="match status" value="1"/>
</dbReference>
<dbReference type="PANTHER" id="PTHR10953">
    <property type="entry name" value="UBIQUITIN-ACTIVATING ENZYME E1"/>
    <property type="match status" value="1"/>
</dbReference>
<evidence type="ECO:0000259" key="7">
    <source>
        <dbReference type="PROSITE" id="PS50206"/>
    </source>
</evidence>
<dbReference type="GO" id="GO:0005524">
    <property type="term" value="F:ATP binding"/>
    <property type="evidence" value="ECO:0007669"/>
    <property type="project" value="UniProtKB-KW"/>
</dbReference>
<keyword evidence="5" id="KW-0067">ATP-binding</keyword>